<dbReference type="AlphaFoldDB" id="A0A0G4HU69"/>
<gene>
    <name evidence="2" type="ORF">Cvel_8604</name>
</gene>
<organism evidence="2">
    <name type="scientific">Chromera velia CCMP2878</name>
    <dbReference type="NCBI Taxonomy" id="1169474"/>
    <lineage>
        <taxon>Eukaryota</taxon>
        <taxon>Sar</taxon>
        <taxon>Alveolata</taxon>
        <taxon>Colpodellida</taxon>
        <taxon>Chromeraceae</taxon>
        <taxon>Chromera</taxon>
    </lineage>
</organism>
<dbReference type="EMBL" id="CDMZ01003896">
    <property type="protein sequence ID" value="CEM47964.1"/>
    <property type="molecule type" value="Genomic_DNA"/>
</dbReference>
<evidence type="ECO:0000313" key="2">
    <source>
        <dbReference type="EMBL" id="CEM47964.1"/>
    </source>
</evidence>
<reference evidence="2" key="1">
    <citation type="submission" date="2014-11" db="EMBL/GenBank/DDBJ databases">
        <authorList>
            <person name="Otto D Thomas"/>
            <person name="Naeem Raeece"/>
        </authorList>
    </citation>
    <scope>NUCLEOTIDE SEQUENCE</scope>
</reference>
<protein>
    <submittedName>
        <fullName evidence="2">Uncharacterized protein</fullName>
    </submittedName>
</protein>
<name>A0A0G4HU69_9ALVE</name>
<feature type="region of interest" description="Disordered" evidence="1">
    <location>
        <begin position="25"/>
        <end position="50"/>
    </location>
</feature>
<dbReference type="VEuPathDB" id="CryptoDB:Cvel_8604"/>
<accession>A0A0G4HU69</accession>
<evidence type="ECO:0000256" key="1">
    <source>
        <dbReference type="SAM" id="MobiDB-lite"/>
    </source>
</evidence>
<sequence>MGGDSPGGSDSRVVGLLWCGNAKYGCTGSSNKRTGSRRSTASSWDSPTSYRTAQPCALPFFENAKPRGEELVVQGVEE</sequence>
<proteinExistence type="predicted"/>
<feature type="compositionally biased region" description="Polar residues" evidence="1">
    <location>
        <begin position="27"/>
        <end position="50"/>
    </location>
</feature>